<dbReference type="RefSeq" id="WP_204924258.1">
    <property type="nucleotide sequence ID" value="NZ_JAFEUC010000003.1"/>
</dbReference>
<dbReference type="Proteomes" id="UP001518872">
    <property type="component" value="Unassembled WGS sequence"/>
</dbReference>
<comment type="caution">
    <text evidence="3">The sequence shown here is derived from an EMBL/GenBank/DDBJ whole genome shotgun (WGS) entry which is preliminary data.</text>
</comment>
<name>A0ABS2IPC0_9ACTN</name>
<dbReference type="EMBL" id="JAFEUC010000003">
    <property type="protein sequence ID" value="MBM7076190.1"/>
    <property type="molecule type" value="Genomic_DNA"/>
</dbReference>
<reference evidence="3 4" key="1">
    <citation type="submission" date="2021-02" db="EMBL/GenBank/DDBJ databases">
        <authorList>
            <person name="Ra J.-S."/>
        </authorList>
    </citation>
    <scope>NUCLEOTIDE SEQUENCE [LARGE SCALE GENOMIC DNA]</scope>
    <source>
        <strain evidence="3 4">MMS20-R1-14</strain>
    </source>
</reference>
<gene>
    <name evidence="3" type="ORF">JQX11_07495</name>
</gene>
<dbReference type="SUPFAM" id="SSF46689">
    <property type="entry name" value="Homeodomain-like"/>
    <property type="match status" value="1"/>
</dbReference>
<sequence>MGSATFRPRTSGAARPDNAGGHGAPGGSRGLPPRRVLSHEALVRGGGYYFLAHGTVDMDGLARALAVSRATLYRVAGSRDRLLGEVLWWLGNRLLTVARRARRADGVGGVVEVTRHYVGELSRSAPFRRFLAAEPELAARILFTTPGLVHRRFVRAQVAIFREVLGPDLRALPGEPESLAYLYIRIVESALYAELLTGRPIDLALAEQALRSLLTSTPPA</sequence>
<feature type="compositionally biased region" description="Gly residues" evidence="1">
    <location>
        <begin position="20"/>
        <end position="29"/>
    </location>
</feature>
<organism evidence="3 4">
    <name type="scientific">Micromonospora humida</name>
    <dbReference type="NCBI Taxonomy" id="2809018"/>
    <lineage>
        <taxon>Bacteria</taxon>
        <taxon>Bacillati</taxon>
        <taxon>Actinomycetota</taxon>
        <taxon>Actinomycetes</taxon>
        <taxon>Micromonosporales</taxon>
        <taxon>Micromonosporaceae</taxon>
        <taxon>Micromonospora</taxon>
    </lineage>
</organism>
<feature type="domain" description="QsdR TetR regulatory C-terminal" evidence="2">
    <location>
        <begin position="106"/>
        <end position="215"/>
    </location>
</feature>
<evidence type="ECO:0000256" key="1">
    <source>
        <dbReference type="SAM" id="MobiDB-lite"/>
    </source>
</evidence>
<evidence type="ECO:0000259" key="2">
    <source>
        <dbReference type="Pfam" id="PF18598"/>
    </source>
</evidence>
<evidence type="ECO:0000313" key="3">
    <source>
        <dbReference type="EMBL" id="MBM7076190.1"/>
    </source>
</evidence>
<dbReference type="InterPro" id="IPR041485">
    <property type="entry name" value="TetR_C_36"/>
</dbReference>
<dbReference type="InterPro" id="IPR009057">
    <property type="entry name" value="Homeodomain-like_sf"/>
</dbReference>
<proteinExistence type="predicted"/>
<dbReference type="Gene3D" id="1.10.357.10">
    <property type="entry name" value="Tetracycline Repressor, domain 2"/>
    <property type="match status" value="1"/>
</dbReference>
<feature type="region of interest" description="Disordered" evidence="1">
    <location>
        <begin position="1"/>
        <end position="33"/>
    </location>
</feature>
<keyword evidence="4" id="KW-1185">Reference proteome</keyword>
<protein>
    <recommendedName>
        <fullName evidence="2">QsdR TetR regulatory C-terminal domain-containing protein</fullName>
    </recommendedName>
</protein>
<accession>A0ABS2IPC0</accession>
<evidence type="ECO:0000313" key="4">
    <source>
        <dbReference type="Proteomes" id="UP001518872"/>
    </source>
</evidence>
<dbReference type="Pfam" id="PF18598">
    <property type="entry name" value="TetR_C_36"/>
    <property type="match status" value="1"/>
</dbReference>